<evidence type="ECO:0000313" key="3">
    <source>
        <dbReference type="Proteomes" id="UP000756132"/>
    </source>
</evidence>
<dbReference type="EMBL" id="CP090164">
    <property type="protein sequence ID" value="UJO13996.1"/>
    <property type="molecule type" value="Genomic_DNA"/>
</dbReference>
<dbReference type="RefSeq" id="XP_047758362.1">
    <property type="nucleotide sequence ID" value="XM_047902588.1"/>
</dbReference>
<dbReference type="AlphaFoldDB" id="A0A9Q8P5K3"/>
<dbReference type="OrthoDB" id="3884299at2759"/>
<evidence type="ECO:0000256" key="1">
    <source>
        <dbReference type="SAM" id="MobiDB-lite"/>
    </source>
</evidence>
<dbReference type="GeneID" id="71983318"/>
<sequence length="366" mass="41095">MQAMSIRHPPKPLVKNCALVCCSGFVRKEGLIDISEPNLKTAIPPVVSKCTFRGYPKIDYAVLDQALRLLSNLIEQSLPMYHTIFFGQTRLLRQTPERRDYEFINEVQMLSEKQKDQTRRRLEEMLDPVAVGWHVRAYDIYRLSQQEFWDTDVKKLGIRALHPKLRTGYRYSTPSGGKFHPHKCSLLEDRRIDGRDTKVEVFDLRGVPDGYSLSAWGLIEEAQSEEFAHVPRKFKVEEVDERPAPHTAPQQTSNRPMAPMQTAPRQPDGYTGAPRQVPGSTAAALGGDYVTELTRIIAARAAEYPQNSDPQPVDSEPAGFMDAQFDAMFDITAPLAAPAAPPSAGVNVARVEEDEDAIDIDMFGLQ</sequence>
<name>A0A9Q8P5K3_PASFU</name>
<feature type="region of interest" description="Disordered" evidence="1">
    <location>
        <begin position="236"/>
        <end position="284"/>
    </location>
</feature>
<keyword evidence="3" id="KW-1185">Reference proteome</keyword>
<proteinExistence type="predicted"/>
<accession>A0A9Q8P5K3</accession>
<dbReference type="Proteomes" id="UP000756132">
    <property type="component" value="Chromosome 2"/>
</dbReference>
<reference evidence="2" key="2">
    <citation type="journal article" date="2022" name="Microb. Genom.">
        <title>A chromosome-scale genome assembly of the tomato pathogen Cladosporium fulvum reveals a compartmentalized genome architecture and the presence of a dispensable chromosome.</title>
        <authorList>
            <person name="Zaccaron A.Z."/>
            <person name="Chen L.H."/>
            <person name="Samaras A."/>
            <person name="Stergiopoulos I."/>
        </authorList>
    </citation>
    <scope>NUCLEOTIDE SEQUENCE</scope>
    <source>
        <strain evidence="2">Race5_Kim</strain>
    </source>
</reference>
<reference evidence="2" key="1">
    <citation type="submission" date="2021-12" db="EMBL/GenBank/DDBJ databases">
        <authorList>
            <person name="Zaccaron A."/>
            <person name="Stergiopoulos I."/>
        </authorList>
    </citation>
    <scope>NUCLEOTIDE SEQUENCE</scope>
    <source>
        <strain evidence="2">Race5_Kim</strain>
    </source>
</reference>
<evidence type="ECO:0000313" key="2">
    <source>
        <dbReference type="EMBL" id="UJO13996.1"/>
    </source>
</evidence>
<dbReference type="KEGG" id="ffu:CLAFUR5_03440"/>
<organism evidence="2 3">
    <name type="scientific">Passalora fulva</name>
    <name type="common">Tomato leaf mold</name>
    <name type="synonym">Cladosporium fulvum</name>
    <dbReference type="NCBI Taxonomy" id="5499"/>
    <lineage>
        <taxon>Eukaryota</taxon>
        <taxon>Fungi</taxon>
        <taxon>Dikarya</taxon>
        <taxon>Ascomycota</taxon>
        <taxon>Pezizomycotina</taxon>
        <taxon>Dothideomycetes</taxon>
        <taxon>Dothideomycetidae</taxon>
        <taxon>Mycosphaerellales</taxon>
        <taxon>Mycosphaerellaceae</taxon>
        <taxon>Fulvia</taxon>
    </lineage>
</organism>
<gene>
    <name evidence="2" type="ORF">CLAFUR5_03440</name>
</gene>
<protein>
    <submittedName>
        <fullName evidence="2">Uncharacterized protein</fullName>
    </submittedName>
</protein>